<dbReference type="EMBL" id="QNRJ01000005">
    <property type="protein sequence ID" value="RBP04821.1"/>
    <property type="molecule type" value="Genomic_DNA"/>
</dbReference>
<name>A0A366ER22_9BACI</name>
<accession>A0A366ER22</accession>
<dbReference type="AlphaFoldDB" id="A0A366ER22"/>
<proteinExistence type="predicted"/>
<evidence type="ECO:0000256" key="1">
    <source>
        <dbReference type="SAM" id="Phobius"/>
    </source>
</evidence>
<gene>
    <name evidence="2" type="ORF">DET59_105110</name>
</gene>
<feature type="transmembrane region" description="Helical" evidence="1">
    <location>
        <begin position="12"/>
        <end position="29"/>
    </location>
</feature>
<protein>
    <submittedName>
        <fullName evidence="2">Uncharacterized protein</fullName>
    </submittedName>
</protein>
<comment type="caution">
    <text evidence="2">The sequence shown here is derived from an EMBL/GenBank/DDBJ whole genome shotgun (WGS) entry which is preliminary data.</text>
</comment>
<sequence length="106" mass="12419">MNSLSFKQNQPIFNTILIVVGYHFLYNENCQISERVRTIHTFGCETVKTIFRYILLAIILCAAVVLYQLQLGAIPFFLLSFYLFFEAFRVIRNGEKEEKWESGRPS</sequence>
<organism evidence="2 3">
    <name type="scientific">Rossellomorea aquimaris</name>
    <dbReference type="NCBI Taxonomy" id="189382"/>
    <lineage>
        <taxon>Bacteria</taxon>
        <taxon>Bacillati</taxon>
        <taxon>Bacillota</taxon>
        <taxon>Bacilli</taxon>
        <taxon>Bacillales</taxon>
        <taxon>Bacillaceae</taxon>
        <taxon>Rossellomorea</taxon>
    </lineage>
</organism>
<keyword evidence="1" id="KW-0472">Membrane</keyword>
<reference evidence="2 3" key="1">
    <citation type="submission" date="2018-06" db="EMBL/GenBank/DDBJ databases">
        <title>Freshwater and sediment microbial communities from various areas in North America, analyzing microbe dynamics in response to fracking.</title>
        <authorList>
            <person name="Lamendella R."/>
        </authorList>
    </citation>
    <scope>NUCLEOTIDE SEQUENCE [LARGE SCALE GENOMIC DNA]</scope>
    <source>
        <strain evidence="2 3">97B</strain>
    </source>
</reference>
<evidence type="ECO:0000313" key="2">
    <source>
        <dbReference type="EMBL" id="RBP04821.1"/>
    </source>
</evidence>
<keyword evidence="1" id="KW-1133">Transmembrane helix</keyword>
<keyword evidence="1" id="KW-0812">Transmembrane</keyword>
<evidence type="ECO:0000313" key="3">
    <source>
        <dbReference type="Proteomes" id="UP000252118"/>
    </source>
</evidence>
<feature type="transmembrane region" description="Helical" evidence="1">
    <location>
        <begin position="50"/>
        <end position="67"/>
    </location>
</feature>
<dbReference type="Proteomes" id="UP000252118">
    <property type="component" value="Unassembled WGS sequence"/>
</dbReference>